<evidence type="ECO:0000313" key="5">
    <source>
        <dbReference type="EMBL" id="URE14516.1"/>
    </source>
</evidence>
<evidence type="ECO:0000256" key="1">
    <source>
        <dbReference type="PROSITE-ProRule" id="PRU00042"/>
    </source>
</evidence>
<dbReference type="InterPro" id="IPR013087">
    <property type="entry name" value="Znf_C2H2_type"/>
</dbReference>
<dbReference type="PANTHER" id="PTHR31681:SF104">
    <property type="entry name" value="OS03G0264600 PROTEIN"/>
    <property type="match status" value="1"/>
</dbReference>
<organism evidence="5 6">
    <name type="scientific">Musa troglodytarum</name>
    <name type="common">fe'i banana</name>
    <dbReference type="NCBI Taxonomy" id="320322"/>
    <lineage>
        <taxon>Eukaryota</taxon>
        <taxon>Viridiplantae</taxon>
        <taxon>Streptophyta</taxon>
        <taxon>Embryophyta</taxon>
        <taxon>Tracheophyta</taxon>
        <taxon>Spermatophyta</taxon>
        <taxon>Magnoliopsida</taxon>
        <taxon>Liliopsida</taxon>
        <taxon>Zingiberales</taxon>
        <taxon>Musaceae</taxon>
        <taxon>Musa</taxon>
    </lineage>
</organism>
<keyword evidence="1" id="KW-0862">Zinc</keyword>
<accession>A0A9E7GG14</accession>
<keyword evidence="1" id="KW-0863">Zinc-finger</keyword>
<keyword evidence="6" id="KW-1185">Reference proteome</keyword>
<reference evidence="5" key="1">
    <citation type="submission" date="2022-05" db="EMBL/GenBank/DDBJ databases">
        <title>The Musa troglodytarum L. genome provides insights into the mechanism of non-climacteric behaviour and enrichment of carotenoids.</title>
        <authorList>
            <person name="Wang J."/>
        </authorList>
    </citation>
    <scope>NUCLEOTIDE SEQUENCE</scope>
    <source>
        <tissue evidence="5">Leaf</tissue>
    </source>
</reference>
<feature type="transmembrane region" description="Helical" evidence="3">
    <location>
        <begin position="55"/>
        <end position="76"/>
    </location>
</feature>
<keyword evidence="3" id="KW-0472">Membrane</keyword>
<feature type="region of interest" description="Disordered" evidence="2">
    <location>
        <begin position="391"/>
        <end position="427"/>
    </location>
</feature>
<dbReference type="PROSITE" id="PS00028">
    <property type="entry name" value="ZINC_FINGER_C2H2_1"/>
    <property type="match status" value="1"/>
</dbReference>
<protein>
    <recommendedName>
        <fullName evidence="4">C2H2-type domain-containing protein</fullName>
    </recommendedName>
</protein>
<keyword evidence="3" id="KW-0812">Transmembrane</keyword>
<dbReference type="PANTHER" id="PTHR31681">
    <property type="entry name" value="C2H2-LIKE ZINC FINGER PROTEIN"/>
    <property type="match status" value="1"/>
</dbReference>
<keyword evidence="1" id="KW-0479">Metal-binding</keyword>
<dbReference type="PROSITE" id="PS50157">
    <property type="entry name" value="ZINC_FINGER_C2H2_2"/>
    <property type="match status" value="1"/>
</dbReference>
<dbReference type="Gene3D" id="3.90.228.10">
    <property type="match status" value="1"/>
</dbReference>
<gene>
    <name evidence="5" type="ORF">MUK42_11967</name>
</gene>
<feature type="compositionally biased region" description="Low complexity" evidence="2">
    <location>
        <begin position="94"/>
        <end position="104"/>
    </location>
</feature>
<evidence type="ECO:0000256" key="2">
    <source>
        <dbReference type="SAM" id="MobiDB-lite"/>
    </source>
</evidence>
<name>A0A9E7GG14_9LILI</name>
<dbReference type="Proteomes" id="UP001055439">
    <property type="component" value="Chromosome 7"/>
</dbReference>
<feature type="region of interest" description="Disordered" evidence="2">
    <location>
        <begin position="130"/>
        <end position="178"/>
    </location>
</feature>
<proteinExistence type="predicted"/>
<dbReference type="AlphaFoldDB" id="A0A9E7GG14"/>
<evidence type="ECO:0000256" key="3">
    <source>
        <dbReference type="SAM" id="Phobius"/>
    </source>
</evidence>
<dbReference type="GO" id="GO:0008270">
    <property type="term" value="F:zinc ion binding"/>
    <property type="evidence" value="ECO:0007669"/>
    <property type="project" value="UniProtKB-KW"/>
</dbReference>
<feature type="domain" description="C2H2-type" evidence="4">
    <location>
        <begin position="194"/>
        <end position="222"/>
    </location>
</feature>
<dbReference type="SUPFAM" id="SSF56399">
    <property type="entry name" value="ADP-ribosylation"/>
    <property type="match status" value="1"/>
</dbReference>
<evidence type="ECO:0000259" key="4">
    <source>
        <dbReference type="PROSITE" id="PS50157"/>
    </source>
</evidence>
<feature type="region of interest" description="Disordered" evidence="2">
    <location>
        <begin position="81"/>
        <end position="106"/>
    </location>
</feature>
<dbReference type="OrthoDB" id="9514740at2759"/>
<dbReference type="EMBL" id="CP097509">
    <property type="protein sequence ID" value="URE14516.1"/>
    <property type="molecule type" value="Genomic_DNA"/>
</dbReference>
<sequence length="452" mass="48804">MNATLRPPSSSPFLTSSSQLGNRPFPIHSLLPLPWPSPSPLFSHSHDEMTIARSYFSNLLSLFVLLFLHLGCFFFPCNNNSEEQPPPPKRRKVSPSSPSFPVSSNPDLKPLKSLSIRSYLSRILSFRRARAKDQEPQQHPPADAPVCPSSPLQPIPLSPDARAGGTQSGGDGKEHVFSGSTAKRDSFASRNDVYPCAACGEVLSKHQLLELHQATKHSLSELCEADSGYNIVRIIFQSGWKGKSPIVHRVLKIHNTARTLDRYEEYRDAVRSRAARYAARNGGGGDERCIADGNERLRFYCTTSLCSLDAGRAGNVVPAGVCGSPYCCACAIVRHGFAGKHADLDGIATQATSWGAHGALPQDLEREFAFLGARRAMLVCRVVAGRVAHGHGSGAAEGDGEEEEEKRAGFDSVVPTGRGGGGGPRDNGVGEDELLVFSPRALLPCFVIMYTT</sequence>
<evidence type="ECO:0000313" key="6">
    <source>
        <dbReference type="Proteomes" id="UP001055439"/>
    </source>
</evidence>
<keyword evidence="3" id="KW-1133">Transmembrane helix</keyword>